<keyword evidence="1 6" id="KW-0963">Cytoplasm</keyword>
<dbReference type="PANTHER" id="PTHR10229:SF0">
    <property type="entry name" value="GTP-BINDING PROTEIN 6-RELATED"/>
    <property type="match status" value="1"/>
</dbReference>
<dbReference type="InterPro" id="IPR025121">
    <property type="entry name" value="GTPase_HflX_N"/>
</dbReference>
<dbReference type="GO" id="GO:0046872">
    <property type="term" value="F:metal ion binding"/>
    <property type="evidence" value="ECO:0007669"/>
    <property type="project" value="UniProtKB-KW"/>
</dbReference>
<feature type="binding site" evidence="7">
    <location>
        <begin position="210"/>
        <end position="217"/>
    </location>
    <ligand>
        <name>GTP</name>
        <dbReference type="ChEBI" id="CHEBI:37565"/>
    </ligand>
</feature>
<evidence type="ECO:0000256" key="1">
    <source>
        <dbReference type="ARBA" id="ARBA00022490"/>
    </source>
</evidence>
<dbReference type="GO" id="GO:0005525">
    <property type="term" value="F:GTP binding"/>
    <property type="evidence" value="ECO:0007669"/>
    <property type="project" value="UniProtKB-UniRule"/>
</dbReference>
<dbReference type="PIRSF" id="PIRSF006809">
    <property type="entry name" value="GTP-binding_hflX_prd"/>
    <property type="match status" value="1"/>
</dbReference>
<dbReference type="InterPro" id="IPR032305">
    <property type="entry name" value="GTP-bd_M"/>
</dbReference>
<comment type="caution">
    <text evidence="11">The sequence shown here is derived from an EMBL/GenBank/DDBJ whole genome shotgun (WGS) entry which is preliminary data.</text>
</comment>
<comment type="cofactor">
    <cofactor evidence="8">
        <name>Mg(2+)</name>
        <dbReference type="ChEBI" id="CHEBI:18420"/>
    </cofactor>
</comment>
<evidence type="ECO:0000313" key="12">
    <source>
        <dbReference type="Proteomes" id="UP000520814"/>
    </source>
</evidence>
<comment type="subunit">
    <text evidence="6">Monomer. Associates with the 50S ribosomal subunit.</text>
</comment>
<keyword evidence="3 6" id="KW-0547">Nucleotide-binding</keyword>
<dbReference type="GO" id="GO:0043022">
    <property type="term" value="F:ribosome binding"/>
    <property type="evidence" value="ECO:0007669"/>
    <property type="project" value="TreeGrafter"/>
</dbReference>
<dbReference type="AlphaFoldDB" id="A0A7W9SR00"/>
<dbReference type="InterPro" id="IPR027417">
    <property type="entry name" value="P-loop_NTPase"/>
</dbReference>
<evidence type="ECO:0000256" key="3">
    <source>
        <dbReference type="ARBA" id="ARBA00022741"/>
    </source>
</evidence>
<dbReference type="Proteomes" id="UP000520814">
    <property type="component" value="Unassembled WGS sequence"/>
</dbReference>
<evidence type="ECO:0000313" key="11">
    <source>
        <dbReference type="EMBL" id="MBB6051215.1"/>
    </source>
</evidence>
<keyword evidence="5 6" id="KW-0342">GTP-binding</keyword>
<dbReference type="CDD" id="cd01878">
    <property type="entry name" value="HflX"/>
    <property type="match status" value="1"/>
</dbReference>
<dbReference type="InterPro" id="IPR042108">
    <property type="entry name" value="GTPase_HflX_N_sf"/>
</dbReference>
<keyword evidence="4 8" id="KW-0460">Magnesium</keyword>
<feature type="domain" description="Hflx-type G" evidence="10">
    <location>
        <begin position="204"/>
        <end position="370"/>
    </location>
</feature>
<comment type="similarity">
    <text evidence="6">Belongs to the TRAFAC class OBG-HflX-like GTPase superfamily. HflX GTPase family.</text>
</comment>
<name>A0A7W9SR00_ARMRO</name>
<feature type="binding site" evidence="7">
    <location>
        <begin position="235"/>
        <end position="239"/>
    </location>
    <ligand>
        <name>GTP</name>
        <dbReference type="ChEBI" id="CHEBI:37565"/>
    </ligand>
</feature>
<dbReference type="GO" id="GO:0003924">
    <property type="term" value="F:GTPase activity"/>
    <property type="evidence" value="ECO:0007669"/>
    <property type="project" value="UniProtKB-UniRule"/>
</dbReference>
<dbReference type="EMBL" id="JACHGW010000002">
    <property type="protein sequence ID" value="MBB6051215.1"/>
    <property type="molecule type" value="Genomic_DNA"/>
</dbReference>
<protein>
    <recommendedName>
        <fullName evidence="6">GTPase HflX</fullName>
    </recommendedName>
    <alternativeName>
        <fullName evidence="6">GTP-binding protein HflX</fullName>
    </alternativeName>
</protein>
<evidence type="ECO:0000259" key="10">
    <source>
        <dbReference type="PROSITE" id="PS51705"/>
    </source>
</evidence>
<keyword evidence="2 8" id="KW-0479">Metal-binding</keyword>
<evidence type="ECO:0000256" key="6">
    <source>
        <dbReference type="HAMAP-Rule" id="MF_00900"/>
    </source>
</evidence>
<dbReference type="PANTHER" id="PTHR10229">
    <property type="entry name" value="GTP-BINDING PROTEIN HFLX"/>
    <property type="match status" value="1"/>
</dbReference>
<dbReference type="InterPro" id="IPR016496">
    <property type="entry name" value="GTPase_HflX"/>
</dbReference>
<feature type="binding site" evidence="8">
    <location>
        <position position="237"/>
    </location>
    <ligand>
        <name>Mg(2+)</name>
        <dbReference type="ChEBI" id="CHEBI:18420"/>
    </ligand>
</feature>
<dbReference type="InterPro" id="IPR030394">
    <property type="entry name" value="G_HFLX_dom"/>
</dbReference>
<dbReference type="SUPFAM" id="SSF52540">
    <property type="entry name" value="P-loop containing nucleoside triphosphate hydrolases"/>
    <property type="match status" value="1"/>
</dbReference>
<dbReference type="Gene3D" id="6.10.250.2860">
    <property type="match status" value="1"/>
</dbReference>
<keyword evidence="9" id="KW-0175">Coiled coil</keyword>
<sequence length="424" mass="46881">MSNKFHENTNDESAVLVALETDESQDSLDVRLEELAELASTAGIKVLDTFGQRKRNPDPAFLIGHGKADELYTVVADLEPTVVIFDNELTPTQQRNLELTLKTRVMDRTQLILDIFAQRARTREGNLQVELAQLTYSLPRVGLLYTKFERQQGGIGVRGGGGESKVELDKRKIRERIAELTKELEEVKKTRRQQRSARRKLPFPSAALVGYTSAGKSTILNLLSGSEVLADKMLFSTLDPTTRRVSLPDGRGILLTDTVGFIRSLPHDLVAAFRATLEETIEADFLLHIVDVSSPEADRHRDTVLETLESLGAHDKPILTVFNKSDLVEDQAVLHELVAQTPNSCAISAAKAIGLTDLMDRISETMKGLVETMLVAIPYSRSELVAQCHEFGVVHSVDYGPEHILVRADVAHALAGKLAEFQIV</sequence>
<dbReference type="Gene3D" id="3.40.50.11060">
    <property type="entry name" value="GTPase HflX, N-terminal domain"/>
    <property type="match status" value="1"/>
</dbReference>
<dbReference type="PROSITE" id="PS51705">
    <property type="entry name" value="G_HFLX"/>
    <property type="match status" value="1"/>
</dbReference>
<dbReference type="FunFam" id="3.40.50.11060:FF:000001">
    <property type="entry name" value="GTPase HflX"/>
    <property type="match status" value="1"/>
</dbReference>
<reference evidence="11 12" key="1">
    <citation type="submission" date="2020-08" db="EMBL/GenBank/DDBJ databases">
        <title>Genomic Encyclopedia of Type Strains, Phase IV (KMG-IV): sequencing the most valuable type-strain genomes for metagenomic binning, comparative biology and taxonomic classification.</title>
        <authorList>
            <person name="Goeker M."/>
        </authorList>
    </citation>
    <scope>NUCLEOTIDE SEQUENCE [LARGE SCALE GENOMIC DNA]</scope>
    <source>
        <strain evidence="11 12">DSM 23562</strain>
    </source>
</reference>
<dbReference type="Pfam" id="PF13167">
    <property type="entry name" value="GTP-bdg_N"/>
    <property type="match status" value="1"/>
</dbReference>
<feature type="binding site" evidence="7">
    <location>
        <begin position="257"/>
        <end position="260"/>
    </location>
    <ligand>
        <name>GTP</name>
        <dbReference type="ChEBI" id="CHEBI:37565"/>
    </ligand>
</feature>
<organism evidence="11 12">
    <name type="scientific">Armatimonas rosea</name>
    <dbReference type="NCBI Taxonomy" id="685828"/>
    <lineage>
        <taxon>Bacteria</taxon>
        <taxon>Bacillati</taxon>
        <taxon>Armatimonadota</taxon>
        <taxon>Armatimonadia</taxon>
        <taxon>Armatimonadales</taxon>
        <taxon>Armatimonadaceae</taxon>
        <taxon>Armatimonas</taxon>
    </lineage>
</organism>
<dbReference type="NCBIfam" id="TIGR03156">
    <property type="entry name" value="GTP_HflX"/>
    <property type="match status" value="1"/>
</dbReference>
<dbReference type="Gene3D" id="3.40.50.300">
    <property type="entry name" value="P-loop containing nucleotide triphosphate hydrolases"/>
    <property type="match status" value="1"/>
</dbReference>
<proteinExistence type="inferred from homology"/>
<keyword evidence="12" id="KW-1185">Reference proteome</keyword>
<feature type="binding site" evidence="7">
    <location>
        <begin position="323"/>
        <end position="326"/>
    </location>
    <ligand>
        <name>GTP</name>
        <dbReference type="ChEBI" id="CHEBI:37565"/>
    </ligand>
</feature>
<comment type="subcellular location">
    <subcellularLocation>
        <location evidence="6">Cytoplasm</location>
    </subcellularLocation>
    <text evidence="6">May associate with membranes.</text>
</comment>
<dbReference type="GO" id="GO:0005737">
    <property type="term" value="C:cytoplasm"/>
    <property type="evidence" value="ECO:0007669"/>
    <property type="project" value="UniProtKB-SubCell"/>
</dbReference>
<comment type="function">
    <text evidence="6">GTPase that associates with the 50S ribosomal subunit and may have a role during protein synthesis or ribosome biogenesis.</text>
</comment>
<dbReference type="HAMAP" id="MF_00900">
    <property type="entry name" value="GTPase_HflX"/>
    <property type="match status" value="1"/>
</dbReference>
<evidence type="ECO:0000256" key="7">
    <source>
        <dbReference type="PIRSR" id="PIRSR006809-1"/>
    </source>
</evidence>
<evidence type="ECO:0000256" key="4">
    <source>
        <dbReference type="ARBA" id="ARBA00022842"/>
    </source>
</evidence>
<evidence type="ECO:0000256" key="2">
    <source>
        <dbReference type="ARBA" id="ARBA00022723"/>
    </source>
</evidence>
<dbReference type="InterPro" id="IPR006073">
    <property type="entry name" value="GTP-bd"/>
</dbReference>
<feature type="coiled-coil region" evidence="9">
    <location>
        <begin position="163"/>
        <end position="200"/>
    </location>
</feature>
<evidence type="ECO:0000256" key="9">
    <source>
        <dbReference type="SAM" id="Coils"/>
    </source>
</evidence>
<dbReference type="RefSeq" id="WP_184197607.1">
    <property type="nucleotide sequence ID" value="NZ_JACHGW010000002.1"/>
</dbReference>
<feature type="binding site" evidence="8">
    <location>
        <position position="217"/>
    </location>
    <ligand>
        <name>Mg(2+)</name>
        <dbReference type="ChEBI" id="CHEBI:18420"/>
    </ligand>
</feature>
<accession>A0A7W9SR00</accession>
<evidence type="ECO:0000256" key="5">
    <source>
        <dbReference type="ARBA" id="ARBA00023134"/>
    </source>
</evidence>
<dbReference type="Pfam" id="PF01926">
    <property type="entry name" value="MMR_HSR1"/>
    <property type="match status" value="1"/>
</dbReference>
<evidence type="ECO:0000256" key="8">
    <source>
        <dbReference type="PIRSR" id="PIRSR006809-2"/>
    </source>
</evidence>
<dbReference type="Pfam" id="PF16360">
    <property type="entry name" value="GTP-bdg_M"/>
    <property type="match status" value="1"/>
</dbReference>
<gene>
    <name evidence="6" type="primary">hflX</name>
    <name evidence="11" type="ORF">HNQ39_003006</name>
</gene>